<comment type="caution">
    <text evidence="5">The sequence shown here is derived from an EMBL/GenBank/DDBJ whole genome shotgun (WGS) entry which is preliminary data.</text>
</comment>
<dbReference type="SUPFAM" id="SSF47576">
    <property type="entry name" value="Calponin-homology domain, CH-domain"/>
    <property type="match status" value="1"/>
</dbReference>
<dbReference type="PANTHER" id="PTHR19961:SF18">
    <property type="entry name" value="FI19014P1"/>
    <property type="match status" value="1"/>
</dbReference>
<evidence type="ECO:0000256" key="1">
    <source>
        <dbReference type="ARBA" id="ARBA00022737"/>
    </source>
</evidence>
<dbReference type="OrthoDB" id="440202at2759"/>
<feature type="region of interest" description="Disordered" evidence="3">
    <location>
        <begin position="48"/>
        <end position="80"/>
    </location>
</feature>
<dbReference type="InterPro" id="IPR013873">
    <property type="entry name" value="Cdc37_C"/>
</dbReference>
<dbReference type="GO" id="GO:0032432">
    <property type="term" value="C:actin filament bundle"/>
    <property type="evidence" value="ECO:0007669"/>
    <property type="project" value="TreeGrafter"/>
</dbReference>
<dbReference type="Proteomes" id="UP000711488">
    <property type="component" value="Unassembled WGS sequence"/>
</dbReference>
<dbReference type="GO" id="GO:0051015">
    <property type="term" value="F:actin filament binding"/>
    <property type="evidence" value="ECO:0007669"/>
    <property type="project" value="InterPro"/>
</dbReference>
<reference evidence="5" key="3">
    <citation type="submission" date="2019-06" db="EMBL/GenBank/DDBJ databases">
        <authorList>
            <person name="Poynton C."/>
            <person name="Hasenbein S."/>
            <person name="Benoit J.B."/>
            <person name="Sepulveda M.S."/>
            <person name="Poelchau M.F."/>
            <person name="Murali S.C."/>
            <person name="Chen S."/>
            <person name="Glastad K.M."/>
            <person name="Werren J.H."/>
            <person name="Vineis J.H."/>
            <person name="Bowen J.L."/>
            <person name="Friedrich M."/>
            <person name="Jones J."/>
            <person name="Robertson H.M."/>
            <person name="Feyereisen R."/>
            <person name="Mechler-Hickson A."/>
            <person name="Mathers N."/>
            <person name="Lee C.E."/>
            <person name="Colbourne J.K."/>
            <person name="Biales A."/>
            <person name="Johnston J.S."/>
            <person name="Wellborn G.A."/>
            <person name="Rosendale A.J."/>
            <person name="Cridge A.G."/>
            <person name="Munoz-Torres M.C."/>
            <person name="Bain P.A."/>
            <person name="Manny A.R."/>
            <person name="Major K.M."/>
            <person name="Lambert F.N."/>
            <person name="Vulpe C.D."/>
            <person name="Tuck P."/>
            <person name="Blalock B.J."/>
            <person name="Lin Y.-Y."/>
            <person name="Smith M.E."/>
            <person name="Ochoa-Acuna H."/>
            <person name="Chen M.-J.M."/>
            <person name="Childers C.P."/>
            <person name="Qu J."/>
            <person name="Dugan S."/>
            <person name="Lee S.L."/>
            <person name="Chao H."/>
            <person name="Dinh H."/>
            <person name="Han Y."/>
            <person name="Doddapaneni H."/>
            <person name="Worley K.C."/>
            <person name="Muzny D.M."/>
            <person name="Gibbs R.A."/>
            <person name="Richards S."/>
        </authorList>
    </citation>
    <scope>NUCLEOTIDE SEQUENCE</scope>
    <source>
        <strain evidence="5">HAZT.00-mixed</strain>
        <tissue evidence="5">Whole organism</tissue>
    </source>
</reference>
<proteinExistence type="predicted"/>
<dbReference type="EMBL" id="JQDR03007413">
    <property type="protein sequence ID" value="KAA0198627.1"/>
    <property type="molecule type" value="Genomic_DNA"/>
</dbReference>
<feature type="compositionally biased region" description="Basic and acidic residues" evidence="3">
    <location>
        <begin position="61"/>
        <end position="80"/>
    </location>
</feature>
<dbReference type="GO" id="GO:0051639">
    <property type="term" value="P:actin filament network formation"/>
    <property type="evidence" value="ECO:0007669"/>
    <property type="project" value="TreeGrafter"/>
</dbReference>
<protein>
    <recommendedName>
        <fullName evidence="4">Cdc37 C-terminal domain-containing protein</fullName>
    </recommendedName>
</protein>
<dbReference type="PANTHER" id="PTHR19961">
    <property type="entry name" value="FIMBRIN/PLASTIN"/>
    <property type="match status" value="1"/>
</dbReference>
<accession>A0A6A0H3N8</accession>
<dbReference type="SUPFAM" id="SSF101391">
    <property type="entry name" value="Hsp90 co-chaperone CDC37"/>
    <property type="match status" value="1"/>
</dbReference>
<reference evidence="5" key="2">
    <citation type="journal article" date="2018" name="Environ. Sci. Technol.">
        <title>The Toxicogenome of Hyalella azteca: A Model for Sediment Ecotoxicology and Evolutionary Toxicology.</title>
        <authorList>
            <person name="Poynton H.C."/>
            <person name="Hasenbein S."/>
            <person name="Benoit J.B."/>
            <person name="Sepulveda M.S."/>
            <person name="Poelchau M.F."/>
            <person name="Hughes D.S.T."/>
            <person name="Murali S.C."/>
            <person name="Chen S."/>
            <person name="Glastad K.M."/>
            <person name="Goodisman M.A.D."/>
            <person name="Werren J.H."/>
            <person name="Vineis J.H."/>
            <person name="Bowen J.L."/>
            <person name="Friedrich M."/>
            <person name="Jones J."/>
            <person name="Robertson H.M."/>
            <person name="Feyereisen R."/>
            <person name="Mechler-Hickson A."/>
            <person name="Mathers N."/>
            <person name="Lee C.E."/>
            <person name="Colbourne J.K."/>
            <person name="Biales A."/>
            <person name="Johnston J.S."/>
            <person name="Wellborn G.A."/>
            <person name="Rosendale A.J."/>
            <person name="Cridge A.G."/>
            <person name="Munoz-Torres M.C."/>
            <person name="Bain P.A."/>
            <person name="Manny A.R."/>
            <person name="Major K.M."/>
            <person name="Lambert F.N."/>
            <person name="Vulpe C.D."/>
            <person name="Tuck P."/>
            <person name="Blalock B.J."/>
            <person name="Lin Y.Y."/>
            <person name="Smith M.E."/>
            <person name="Ochoa-Acuna H."/>
            <person name="Chen M.M."/>
            <person name="Childers C.P."/>
            <person name="Qu J."/>
            <person name="Dugan S."/>
            <person name="Lee S.L."/>
            <person name="Chao H."/>
            <person name="Dinh H."/>
            <person name="Han Y."/>
            <person name="Doddapaneni H."/>
            <person name="Worley K.C."/>
            <person name="Muzny D.M."/>
            <person name="Gibbs R.A."/>
            <person name="Richards S."/>
        </authorList>
    </citation>
    <scope>NUCLEOTIDE SEQUENCE</scope>
    <source>
        <strain evidence="5">HAZT.00-mixed</strain>
        <tissue evidence="5">Whole organism</tissue>
    </source>
</reference>
<evidence type="ECO:0000256" key="3">
    <source>
        <dbReference type="SAM" id="MobiDB-lite"/>
    </source>
</evidence>
<dbReference type="SMART" id="SM01069">
    <property type="entry name" value="CDC37_C"/>
    <property type="match status" value="1"/>
</dbReference>
<evidence type="ECO:0000313" key="5">
    <source>
        <dbReference type="EMBL" id="KAA0198627.1"/>
    </source>
</evidence>
<reference evidence="5" key="1">
    <citation type="submission" date="2014-08" db="EMBL/GenBank/DDBJ databases">
        <authorList>
            <person name="Murali S."/>
            <person name="Richards S."/>
            <person name="Bandaranaike D."/>
            <person name="Bellair M."/>
            <person name="Blankenburg K."/>
            <person name="Chao H."/>
            <person name="Dinh H."/>
            <person name="Doddapaneni H."/>
            <person name="Dugan-Rocha S."/>
            <person name="Elkadiri S."/>
            <person name="Gnanaolivu R."/>
            <person name="Hughes D."/>
            <person name="Lee S."/>
            <person name="Li M."/>
            <person name="Ming W."/>
            <person name="Munidasa M."/>
            <person name="Muniz J."/>
            <person name="Nguyen L."/>
            <person name="Osuji N."/>
            <person name="Pu L.-L."/>
            <person name="Puazo M."/>
            <person name="Skinner E."/>
            <person name="Qu C."/>
            <person name="Quiroz J."/>
            <person name="Raj R."/>
            <person name="Weissenberger G."/>
            <person name="Xin Y."/>
            <person name="Zou X."/>
            <person name="Han Y."/>
            <person name="Worley K."/>
            <person name="Muzny D."/>
            <person name="Gibbs R."/>
        </authorList>
    </citation>
    <scope>NUCLEOTIDE SEQUENCE</scope>
    <source>
        <strain evidence="5">HAZT.00-mixed</strain>
        <tissue evidence="5">Whole organism</tissue>
    </source>
</reference>
<gene>
    <name evidence="5" type="ORF">HAZT_HAZT011434</name>
</gene>
<dbReference type="Gene3D" id="1.10.418.10">
    <property type="entry name" value="Calponin-like domain"/>
    <property type="match status" value="1"/>
</dbReference>
<sequence length="208" mass="22598">MGVNPHVNWLYSDLADGIIIFQLYDIIRPGIVDWKRVHTEGRVKGGVSEGRVSKGGVSEGRVSEGRVSEGRVSEGRVSEGRVSEGSVSEGRVSRGFESCVTRKFSKLKKFMEKLENCNYAVELGLKLRFSLELRACFESQDVGQLKSVIAAMDPAVAAHHMKRCVASGLWVPEGGATDKTTGLAAPPDEGDDQEPVYEAPAKTEDTVD</sequence>
<dbReference type="InterPro" id="IPR039959">
    <property type="entry name" value="Fimbrin/Plastin"/>
</dbReference>
<organism evidence="5">
    <name type="scientific">Hyalella azteca</name>
    <name type="common">Amphipod</name>
    <dbReference type="NCBI Taxonomy" id="294128"/>
    <lineage>
        <taxon>Eukaryota</taxon>
        <taxon>Metazoa</taxon>
        <taxon>Ecdysozoa</taxon>
        <taxon>Arthropoda</taxon>
        <taxon>Crustacea</taxon>
        <taxon>Multicrustacea</taxon>
        <taxon>Malacostraca</taxon>
        <taxon>Eumalacostraca</taxon>
        <taxon>Peracarida</taxon>
        <taxon>Amphipoda</taxon>
        <taxon>Senticaudata</taxon>
        <taxon>Talitrida</taxon>
        <taxon>Talitroidea</taxon>
        <taxon>Hyalellidae</taxon>
        <taxon>Hyalella</taxon>
    </lineage>
</organism>
<feature type="region of interest" description="Disordered" evidence="3">
    <location>
        <begin position="176"/>
        <end position="208"/>
    </location>
</feature>
<keyword evidence="1" id="KW-0677">Repeat</keyword>
<feature type="compositionally biased region" description="Low complexity" evidence="3">
    <location>
        <begin position="48"/>
        <end position="60"/>
    </location>
</feature>
<evidence type="ECO:0000256" key="2">
    <source>
        <dbReference type="ARBA" id="ARBA00023203"/>
    </source>
</evidence>
<dbReference type="GO" id="GO:0051017">
    <property type="term" value="P:actin filament bundle assembly"/>
    <property type="evidence" value="ECO:0007669"/>
    <property type="project" value="InterPro"/>
</dbReference>
<dbReference type="Gene3D" id="6.10.140.250">
    <property type="match status" value="1"/>
</dbReference>
<dbReference type="GO" id="GO:0005737">
    <property type="term" value="C:cytoplasm"/>
    <property type="evidence" value="ECO:0007669"/>
    <property type="project" value="TreeGrafter"/>
</dbReference>
<dbReference type="InterPro" id="IPR036872">
    <property type="entry name" value="CH_dom_sf"/>
</dbReference>
<name>A0A6A0H3N8_HYAAZ</name>
<feature type="domain" description="Cdc37 C-terminal" evidence="4">
    <location>
        <begin position="121"/>
        <end position="206"/>
    </location>
</feature>
<evidence type="ECO:0000259" key="4">
    <source>
        <dbReference type="SMART" id="SM01069"/>
    </source>
</evidence>
<dbReference type="AlphaFoldDB" id="A0A6A0H3N8"/>
<dbReference type="Pfam" id="PF08564">
    <property type="entry name" value="CDC37_C"/>
    <property type="match status" value="1"/>
</dbReference>
<dbReference type="GO" id="GO:0005884">
    <property type="term" value="C:actin filament"/>
    <property type="evidence" value="ECO:0007669"/>
    <property type="project" value="TreeGrafter"/>
</dbReference>
<keyword evidence="2" id="KW-0009">Actin-binding</keyword>